<name>A0A6A5SA05_9PLEO</name>
<protein>
    <recommendedName>
        <fullName evidence="6">Mid2 domain-containing protein</fullName>
    </recommendedName>
</protein>
<feature type="transmembrane region" description="Helical" evidence="2">
    <location>
        <begin position="202"/>
        <end position="224"/>
    </location>
</feature>
<dbReference type="AlphaFoldDB" id="A0A6A5SA05"/>
<evidence type="ECO:0000313" key="4">
    <source>
        <dbReference type="EMBL" id="KAF1936639.1"/>
    </source>
</evidence>
<keyword evidence="3" id="KW-0732">Signal</keyword>
<keyword evidence="5" id="KW-1185">Reference proteome</keyword>
<evidence type="ECO:0000313" key="5">
    <source>
        <dbReference type="Proteomes" id="UP000800038"/>
    </source>
</evidence>
<evidence type="ECO:0000256" key="1">
    <source>
        <dbReference type="SAM" id="MobiDB-lite"/>
    </source>
</evidence>
<dbReference type="NCBIfam" id="TIGR01167">
    <property type="entry name" value="LPXTG_anchor"/>
    <property type="match status" value="1"/>
</dbReference>
<evidence type="ECO:0000256" key="3">
    <source>
        <dbReference type="SAM" id="SignalP"/>
    </source>
</evidence>
<feature type="chain" id="PRO_5025594560" description="Mid2 domain-containing protein" evidence="3">
    <location>
        <begin position="22"/>
        <end position="291"/>
    </location>
</feature>
<evidence type="ECO:0000256" key="2">
    <source>
        <dbReference type="SAM" id="Phobius"/>
    </source>
</evidence>
<feature type="signal peptide" evidence="3">
    <location>
        <begin position="1"/>
        <end position="21"/>
    </location>
</feature>
<feature type="compositionally biased region" description="Basic and acidic residues" evidence="1">
    <location>
        <begin position="247"/>
        <end position="263"/>
    </location>
</feature>
<keyword evidence="2" id="KW-0812">Transmembrane</keyword>
<organism evidence="4 5">
    <name type="scientific">Clathrospora elynae</name>
    <dbReference type="NCBI Taxonomy" id="706981"/>
    <lineage>
        <taxon>Eukaryota</taxon>
        <taxon>Fungi</taxon>
        <taxon>Dikarya</taxon>
        <taxon>Ascomycota</taxon>
        <taxon>Pezizomycotina</taxon>
        <taxon>Dothideomycetes</taxon>
        <taxon>Pleosporomycetidae</taxon>
        <taxon>Pleosporales</taxon>
        <taxon>Diademaceae</taxon>
        <taxon>Clathrospora</taxon>
    </lineage>
</organism>
<keyword evidence="2" id="KW-1133">Transmembrane helix</keyword>
<keyword evidence="2" id="KW-0472">Membrane</keyword>
<dbReference type="Proteomes" id="UP000800038">
    <property type="component" value="Unassembled WGS sequence"/>
</dbReference>
<sequence>MGRQLYTRIAALLACASTVAADYSDFLWSNSTYRCPGMPFECKPPKVCARNNQQKVYYCCNSDGGDALCWTASPKCDSESPGVPSGDQIPCSYGIKAFCCFKNSQTCTQNDDKISICWATHPNPIALSNSTIMNQTYQSLLSASPSAASYPIGLAALQNMTPTPSISSASSTSTTTSTTVTSSAAATSAAPSPDTGLLGGEIGGIVGGVIGGLALVGAAAFLLWRRRKKYSTVAQLEPVHTNGHHSNVPEEIHSRNAPPAEKDGYAREGAYVAELPANGRTFEMSADLPQR</sequence>
<reference evidence="4" key="1">
    <citation type="journal article" date="2020" name="Stud. Mycol.">
        <title>101 Dothideomycetes genomes: a test case for predicting lifestyles and emergence of pathogens.</title>
        <authorList>
            <person name="Haridas S."/>
            <person name="Albert R."/>
            <person name="Binder M."/>
            <person name="Bloem J."/>
            <person name="Labutti K."/>
            <person name="Salamov A."/>
            <person name="Andreopoulos B."/>
            <person name="Baker S."/>
            <person name="Barry K."/>
            <person name="Bills G."/>
            <person name="Bluhm B."/>
            <person name="Cannon C."/>
            <person name="Castanera R."/>
            <person name="Culley D."/>
            <person name="Daum C."/>
            <person name="Ezra D."/>
            <person name="Gonzalez J."/>
            <person name="Henrissat B."/>
            <person name="Kuo A."/>
            <person name="Liang C."/>
            <person name="Lipzen A."/>
            <person name="Lutzoni F."/>
            <person name="Magnuson J."/>
            <person name="Mondo S."/>
            <person name="Nolan M."/>
            <person name="Ohm R."/>
            <person name="Pangilinan J."/>
            <person name="Park H.-J."/>
            <person name="Ramirez L."/>
            <person name="Alfaro M."/>
            <person name="Sun H."/>
            <person name="Tritt A."/>
            <person name="Yoshinaga Y."/>
            <person name="Zwiers L.-H."/>
            <person name="Turgeon B."/>
            <person name="Goodwin S."/>
            <person name="Spatafora J."/>
            <person name="Crous P."/>
            <person name="Grigoriev I."/>
        </authorList>
    </citation>
    <scope>NUCLEOTIDE SEQUENCE</scope>
    <source>
        <strain evidence="4">CBS 161.51</strain>
    </source>
</reference>
<proteinExistence type="predicted"/>
<gene>
    <name evidence="4" type="ORF">EJ02DRAFT_438392</name>
</gene>
<feature type="region of interest" description="Disordered" evidence="1">
    <location>
        <begin position="241"/>
        <end position="263"/>
    </location>
</feature>
<dbReference type="EMBL" id="ML976177">
    <property type="protein sequence ID" value="KAF1936639.1"/>
    <property type="molecule type" value="Genomic_DNA"/>
</dbReference>
<evidence type="ECO:0008006" key="6">
    <source>
        <dbReference type="Google" id="ProtNLM"/>
    </source>
</evidence>
<dbReference type="OrthoDB" id="3945612at2759"/>
<accession>A0A6A5SA05</accession>